<dbReference type="EMBL" id="CP159254">
    <property type="protein sequence ID" value="XCG51841.1"/>
    <property type="molecule type" value="Genomic_DNA"/>
</dbReference>
<keyword evidence="1" id="KW-0614">Plasmid</keyword>
<evidence type="ECO:0000313" key="1">
    <source>
        <dbReference type="EMBL" id="XCG51841.1"/>
    </source>
</evidence>
<dbReference type="RefSeq" id="WP_353646106.1">
    <property type="nucleotide sequence ID" value="NZ_CP159254.1"/>
</dbReference>
<protein>
    <submittedName>
        <fullName evidence="1">Uncharacterized protein</fullName>
    </submittedName>
</protein>
<accession>A0AAU8D0N5</accession>
<organism evidence="1">
    <name type="scientific">Mesorhizobium sp. WSM2240</name>
    <dbReference type="NCBI Taxonomy" id="3228851"/>
    <lineage>
        <taxon>Bacteria</taxon>
        <taxon>Pseudomonadati</taxon>
        <taxon>Pseudomonadota</taxon>
        <taxon>Alphaproteobacteria</taxon>
        <taxon>Hyphomicrobiales</taxon>
        <taxon>Phyllobacteriaceae</taxon>
        <taxon>Mesorhizobium</taxon>
    </lineage>
</organism>
<name>A0AAU8D0N5_9HYPH</name>
<sequence length="288" mass="31940">MKLPPMSPPFGRFSVHGLSLTNQPLGGDKSTLPLFQLARRQRLVERHKLLKCRTPGDVEHAWEEIGESQFPAEASPDRFICTGLAQRFVLPCYISPDNILQHRRHFVRLSPATIATNVHRACSHKLPAVSVPPARFRFLGSEAGIKPVGAMAMSLAIAAVCQVLCKRLFEPTVSLLSSPQFFTTSRAVWSALHRLAGSIPAFGHRFLSAAALTRNQVDLMRRDNGAANDLPGLEELGIQSRGIEGSPHDQARGLSLNLRWNLALLARLVRTEQEEYGHGKMRPVRQRL</sequence>
<geneLocation type="plasmid" evidence="1">
    <name>pMk2240C</name>
</geneLocation>
<gene>
    <name evidence="1" type="ORF">ABVK50_28730</name>
</gene>
<proteinExistence type="predicted"/>
<reference evidence="1" key="1">
    <citation type="submission" date="2024-06" db="EMBL/GenBank/DDBJ databases">
        <title>Mesorhizobium karijinii sp. nov., a symbiont of the iconic Swainsona formosa from arid Australia.</title>
        <authorList>
            <person name="Hill Y.J."/>
            <person name="Watkin E.L.J."/>
            <person name="O'Hara G.W."/>
            <person name="Terpolilli J."/>
            <person name="Tye M.L."/>
            <person name="Kohlmeier M.G."/>
        </authorList>
    </citation>
    <scope>NUCLEOTIDE SEQUENCE</scope>
    <source>
        <strain evidence="1">WSM2240</strain>
        <plasmid evidence="1">pMk2240C</plasmid>
    </source>
</reference>
<dbReference type="AlphaFoldDB" id="A0AAU8D0N5"/>